<comment type="caution">
    <text evidence="2">The sequence shown here is derived from an EMBL/GenBank/DDBJ whole genome shotgun (WGS) entry which is preliminary data.</text>
</comment>
<accession>A0ABV4NCX4</accession>
<sequence length="231" mass="26222">MKVKLIALALLTTSVYADEIEVDLERLSNVSTVQAMNLSIESEFIGYELDEGKYRYARDVELDGLDWAFWYGDKQSVTKPSTYMISDAVEVGEIKTVVSDSSKNATSNRYFWQGGGSEDYLNQLSYAGLIQSNGGFSFQVQPEFNGKYSLELYTHNWLSSADVTACVANECITIQNDISFHMTSIKNTIIFEIKNPDEVVDITFKRHYRQFDFETSQGYHGLEAIQLKEVQ</sequence>
<dbReference type="RefSeq" id="WP_372266249.1">
    <property type="nucleotide sequence ID" value="NZ_JBFRUW010000042.1"/>
</dbReference>
<gene>
    <name evidence="2" type="ORF">AB4566_12135</name>
</gene>
<evidence type="ECO:0000256" key="1">
    <source>
        <dbReference type="SAM" id="SignalP"/>
    </source>
</evidence>
<organism evidence="2 3">
    <name type="scientific">Vibrio gallaecicus</name>
    <dbReference type="NCBI Taxonomy" id="552386"/>
    <lineage>
        <taxon>Bacteria</taxon>
        <taxon>Pseudomonadati</taxon>
        <taxon>Pseudomonadota</taxon>
        <taxon>Gammaproteobacteria</taxon>
        <taxon>Vibrionales</taxon>
        <taxon>Vibrionaceae</taxon>
        <taxon>Vibrio</taxon>
    </lineage>
</organism>
<protein>
    <submittedName>
        <fullName evidence="2">Uncharacterized protein</fullName>
    </submittedName>
</protein>
<reference evidence="2 3" key="1">
    <citation type="journal article" date="2024" name="ISME J.">
        <title>Tailless and filamentous prophages are predominant in marine Vibrio.</title>
        <authorList>
            <person name="Steensen K."/>
            <person name="Seneca J."/>
            <person name="Bartlau N."/>
            <person name="Yu X.A."/>
            <person name="Hussain F.A."/>
            <person name="Polz M.F."/>
        </authorList>
    </citation>
    <scope>NUCLEOTIDE SEQUENCE [LARGE SCALE GENOMIC DNA]</scope>
    <source>
        <strain evidence="2 3">10N.222.51.A1</strain>
    </source>
</reference>
<name>A0ABV4NCX4_9VIBR</name>
<evidence type="ECO:0000313" key="3">
    <source>
        <dbReference type="Proteomes" id="UP001570417"/>
    </source>
</evidence>
<dbReference type="EMBL" id="JBFRUW010000042">
    <property type="protein sequence ID" value="MFA0569022.1"/>
    <property type="molecule type" value="Genomic_DNA"/>
</dbReference>
<keyword evidence="3" id="KW-1185">Reference proteome</keyword>
<proteinExistence type="predicted"/>
<keyword evidence="1" id="KW-0732">Signal</keyword>
<evidence type="ECO:0000313" key="2">
    <source>
        <dbReference type="EMBL" id="MFA0569022.1"/>
    </source>
</evidence>
<feature type="chain" id="PRO_5046397312" evidence="1">
    <location>
        <begin position="18"/>
        <end position="231"/>
    </location>
</feature>
<feature type="signal peptide" evidence="1">
    <location>
        <begin position="1"/>
        <end position="17"/>
    </location>
</feature>
<dbReference type="Proteomes" id="UP001570417">
    <property type="component" value="Unassembled WGS sequence"/>
</dbReference>